<dbReference type="InterPro" id="IPR003758">
    <property type="entry name" value="LpxK"/>
</dbReference>
<keyword evidence="8 13" id="KW-0547">Nucleotide-binding</keyword>
<evidence type="ECO:0000256" key="14">
    <source>
        <dbReference type="SAM" id="Phobius"/>
    </source>
</evidence>
<protein>
    <recommendedName>
        <fullName evidence="4 13">Tetraacyldisaccharide 4'-kinase</fullName>
        <ecNumber evidence="3 13">2.7.1.130</ecNumber>
    </recommendedName>
    <alternativeName>
        <fullName evidence="12 13">Lipid A 4'-kinase</fullName>
    </alternativeName>
</protein>
<comment type="pathway">
    <text evidence="2 13">Glycolipid biosynthesis; lipid IV(A) biosynthesis; lipid IV(A) from (3R)-3-hydroxytetradecanoyl-[acyl-carrier-protein] and UDP-N-acetyl-alpha-D-glucosamine: step 6/6.</text>
</comment>
<evidence type="ECO:0000256" key="10">
    <source>
        <dbReference type="ARBA" id="ARBA00022840"/>
    </source>
</evidence>
<dbReference type="PANTHER" id="PTHR42724">
    <property type="entry name" value="TETRAACYLDISACCHARIDE 4'-KINASE"/>
    <property type="match status" value="1"/>
</dbReference>
<evidence type="ECO:0000256" key="12">
    <source>
        <dbReference type="ARBA" id="ARBA00029757"/>
    </source>
</evidence>
<evidence type="ECO:0000313" key="15">
    <source>
        <dbReference type="EMBL" id="GGY71422.1"/>
    </source>
</evidence>
<keyword evidence="16" id="KW-1185">Reference proteome</keyword>
<evidence type="ECO:0000256" key="2">
    <source>
        <dbReference type="ARBA" id="ARBA00004870"/>
    </source>
</evidence>
<comment type="function">
    <text evidence="1 13">Transfers the gamma-phosphate of ATP to the 4'-position of a tetraacyldisaccharide 1-phosphate intermediate (termed DS-1-P) to form tetraacyldisaccharide 1,4'-bis-phosphate (lipid IVA).</text>
</comment>
<evidence type="ECO:0000256" key="4">
    <source>
        <dbReference type="ARBA" id="ARBA00016436"/>
    </source>
</evidence>
<dbReference type="RefSeq" id="WP_189417252.1">
    <property type="nucleotide sequence ID" value="NZ_BMYZ01000001.1"/>
</dbReference>
<keyword evidence="10 13" id="KW-0067">ATP-binding</keyword>
<evidence type="ECO:0000256" key="9">
    <source>
        <dbReference type="ARBA" id="ARBA00022777"/>
    </source>
</evidence>
<evidence type="ECO:0000256" key="8">
    <source>
        <dbReference type="ARBA" id="ARBA00022741"/>
    </source>
</evidence>
<dbReference type="PANTHER" id="PTHR42724:SF1">
    <property type="entry name" value="TETRAACYLDISACCHARIDE 4'-KINASE, MITOCHONDRIAL-RELATED"/>
    <property type="match status" value="1"/>
</dbReference>
<dbReference type="InterPro" id="IPR027417">
    <property type="entry name" value="P-loop_NTPase"/>
</dbReference>
<evidence type="ECO:0000256" key="13">
    <source>
        <dbReference type="HAMAP-Rule" id="MF_00409"/>
    </source>
</evidence>
<keyword evidence="14" id="KW-0472">Membrane</keyword>
<evidence type="ECO:0000256" key="6">
    <source>
        <dbReference type="ARBA" id="ARBA00022556"/>
    </source>
</evidence>
<dbReference type="Pfam" id="PF02606">
    <property type="entry name" value="LpxK"/>
    <property type="match status" value="1"/>
</dbReference>
<organism evidence="15 16">
    <name type="scientific">Cellvibrio zantedeschiae</name>
    <dbReference type="NCBI Taxonomy" id="1237077"/>
    <lineage>
        <taxon>Bacteria</taxon>
        <taxon>Pseudomonadati</taxon>
        <taxon>Pseudomonadota</taxon>
        <taxon>Gammaproteobacteria</taxon>
        <taxon>Cellvibrionales</taxon>
        <taxon>Cellvibrionaceae</taxon>
        <taxon>Cellvibrio</taxon>
    </lineage>
</organism>
<keyword evidence="5 13" id="KW-0444">Lipid biosynthesis</keyword>
<name>A0ABQ3AZC4_9GAMM</name>
<dbReference type="EC" id="2.7.1.130" evidence="3 13"/>
<proteinExistence type="inferred from homology"/>
<comment type="caution">
    <text evidence="15">The sequence shown here is derived from an EMBL/GenBank/DDBJ whole genome shotgun (WGS) entry which is preliminary data.</text>
</comment>
<dbReference type="NCBIfam" id="TIGR00682">
    <property type="entry name" value="lpxK"/>
    <property type="match status" value="1"/>
</dbReference>
<evidence type="ECO:0000256" key="7">
    <source>
        <dbReference type="ARBA" id="ARBA00022679"/>
    </source>
</evidence>
<keyword evidence="14" id="KW-1133">Transmembrane helix</keyword>
<evidence type="ECO:0000256" key="11">
    <source>
        <dbReference type="ARBA" id="ARBA00023098"/>
    </source>
</evidence>
<dbReference type="EMBL" id="BMYZ01000001">
    <property type="protein sequence ID" value="GGY71422.1"/>
    <property type="molecule type" value="Genomic_DNA"/>
</dbReference>
<evidence type="ECO:0000256" key="3">
    <source>
        <dbReference type="ARBA" id="ARBA00012071"/>
    </source>
</evidence>
<feature type="transmembrane region" description="Helical" evidence="14">
    <location>
        <begin position="17"/>
        <end position="39"/>
    </location>
</feature>
<evidence type="ECO:0000256" key="1">
    <source>
        <dbReference type="ARBA" id="ARBA00002274"/>
    </source>
</evidence>
<keyword evidence="14" id="KW-0812">Transmembrane</keyword>
<accession>A0ABQ3AZC4</accession>
<gene>
    <name evidence="13 15" type="primary">lpxK</name>
    <name evidence="15" type="ORF">GCM10011613_15210</name>
</gene>
<sequence>MKKSHNFWLKAWYGNSAWIYLLLPLSWLFALISALRKFILVHFLQKKISIPVIIVGNISVGGTGKTPLIIELVKYLQNHGHKPGVVSRGYGGTAPNYPYLLNEKSLASEAGDEPLLIQRTTQCFVCVAPDRVAAAKKLEEQGCTIILSDDGMQHYALGRALEVAVVDGQRLFGNQQLLPVGPLREPVSRLKSVDFIVINNPVSKEFLSGYHHLHCMKVQPLAWRKVASWQECSLTEIDFKSPIHAVAGIGNPERFFKTLDGLSLNYYAHCFPDHHKFSADDFADYRADTIVMTEKDAVKCQAFAKSEWYSLVVGAQLNEYFWQAFQHKLDSL</sequence>
<feature type="binding site" evidence="13">
    <location>
        <begin position="59"/>
        <end position="66"/>
    </location>
    <ligand>
        <name>ATP</name>
        <dbReference type="ChEBI" id="CHEBI:30616"/>
    </ligand>
</feature>
<comment type="catalytic activity">
    <reaction evidence="13">
        <text>a lipid A disaccharide + ATP = a lipid IVA + ADP + H(+)</text>
        <dbReference type="Rhea" id="RHEA:67840"/>
        <dbReference type="ChEBI" id="CHEBI:15378"/>
        <dbReference type="ChEBI" id="CHEBI:30616"/>
        <dbReference type="ChEBI" id="CHEBI:176343"/>
        <dbReference type="ChEBI" id="CHEBI:176425"/>
        <dbReference type="ChEBI" id="CHEBI:456216"/>
        <dbReference type="EC" id="2.7.1.130"/>
    </reaction>
</comment>
<dbReference type="SUPFAM" id="SSF52540">
    <property type="entry name" value="P-loop containing nucleoside triphosphate hydrolases"/>
    <property type="match status" value="1"/>
</dbReference>
<dbReference type="HAMAP" id="MF_00409">
    <property type="entry name" value="LpxK"/>
    <property type="match status" value="1"/>
</dbReference>
<keyword evidence="7 13" id="KW-0808">Transferase</keyword>
<reference evidence="16" key="1">
    <citation type="journal article" date="2019" name="Int. J. Syst. Evol. Microbiol.">
        <title>The Global Catalogue of Microorganisms (GCM) 10K type strain sequencing project: providing services to taxonomists for standard genome sequencing and annotation.</title>
        <authorList>
            <consortium name="The Broad Institute Genomics Platform"/>
            <consortium name="The Broad Institute Genome Sequencing Center for Infectious Disease"/>
            <person name="Wu L."/>
            <person name="Ma J."/>
        </authorList>
    </citation>
    <scope>NUCLEOTIDE SEQUENCE [LARGE SCALE GENOMIC DNA]</scope>
    <source>
        <strain evidence="16">KCTC 32239</strain>
    </source>
</reference>
<keyword evidence="11 13" id="KW-0443">Lipid metabolism</keyword>
<comment type="similarity">
    <text evidence="13">Belongs to the LpxK family.</text>
</comment>
<keyword evidence="9 13" id="KW-0418">Kinase</keyword>
<dbReference type="Proteomes" id="UP000619761">
    <property type="component" value="Unassembled WGS sequence"/>
</dbReference>
<evidence type="ECO:0000313" key="16">
    <source>
        <dbReference type="Proteomes" id="UP000619761"/>
    </source>
</evidence>
<evidence type="ECO:0000256" key="5">
    <source>
        <dbReference type="ARBA" id="ARBA00022516"/>
    </source>
</evidence>
<keyword evidence="6 13" id="KW-0441">Lipid A biosynthesis</keyword>